<keyword evidence="3" id="KW-1185">Reference proteome</keyword>
<feature type="chain" id="PRO_5037295321" evidence="1">
    <location>
        <begin position="19"/>
        <end position="422"/>
    </location>
</feature>
<accession>A0A921YS04</accession>
<protein>
    <submittedName>
        <fullName evidence="2">Uncharacterized protein</fullName>
    </submittedName>
</protein>
<keyword evidence="1" id="KW-0732">Signal</keyword>
<feature type="signal peptide" evidence="1">
    <location>
        <begin position="1"/>
        <end position="18"/>
    </location>
</feature>
<gene>
    <name evidence="2" type="ORF">O3G_MSEX003404</name>
</gene>
<dbReference type="AlphaFoldDB" id="A0A921YS04"/>
<evidence type="ECO:0000313" key="2">
    <source>
        <dbReference type="EMBL" id="KAG6444491.1"/>
    </source>
</evidence>
<name>A0A921YS04_MANSE</name>
<reference evidence="2" key="2">
    <citation type="submission" date="2020-12" db="EMBL/GenBank/DDBJ databases">
        <authorList>
            <person name="Kanost M."/>
        </authorList>
    </citation>
    <scope>NUCLEOTIDE SEQUENCE</scope>
</reference>
<sequence>MAIYIAWFIAFMLSRIEALMIERNITEYFTSDVVQSFKNNWEKYKTPLENAILRALKENYGYKSMNVYVRRMQDPYKLSKGYYHSDNQMQITLADLELDDLPYLWMPEVNFMLPSNVMQIGASLSKIIVRGNYVAFRNKSDIIYDVKDQNFYENSPFRFQQVENMGQLGIIIEGCIMTGMVMAILSGSSVDLGFNNFKLSKCQYTFEISTPGSGSPPVVAKYHPMGNGLTIENLLMRSLREELMPKLQATMFSFVNTSVLLGDALTTLQQKQQGLFFITYSYVNFVVRNLNRIAIEKNSGVVDIEDFHLYWNDTFEGKPVQSDISLTKMVLSGLETAYSANIGGPFKQDQLQLSEEIRFSTLRVRGAICYQSDRKYEYNFVAEMEDVAVEILFYVDKPESRKQLIKLKPKRNQQRFYVVGWR</sequence>
<evidence type="ECO:0000256" key="1">
    <source>
        <dbReference type="SAM" id="SignalP"/>
    </source>
</evidence>
<organism evidence="2 3">
    <name type="scientific">Manduca sexta</name>
    <name type="common">Tobacco hawkmoth</name>
    <name type="synonym">Tobacco hornworm</name>
    <dbReference type="NCBI Taxonomy" id="7130"/>
    <lineage>
        <taxon>Eukaryota</taxon>
        <taxon>Metazoa</taxon>
        <taxon>Ecdysozoa</taxon>
        <taxon>Arthropoda</taxon>
        <taxon>Hexapoda</taxon>
        <taxon>Insecta</taxon>
        <taxon>Pterygota</taxon>
        <taxon>Neoptera</taxon>
        <taxon>Endopterygota</taxon>
        <taxon>Lepidoptera</taxon>
        <taxon>Glossata</taxon>
        <taxon>Ditrysia</taxon>
        <taxon>Bombycoidea</taxon>
        <taxon>Sphingidae</taxon>
        <taxon>Sphinginae</taxon>
        <taxon>Sphingini</taxon>
        <taxon>Manduca</taxon>
    </lineage>
</organism>
<dbReference type="EMBL" id="JH668311">
    <property type="protein sequence ID" value="KAG6444491.1"/>
    <property type="molecule type" value="Genomic_DNA"/>
</dbReference>
<proteinExistence type="predicted"/>
<evidence type="ECO:0000313" key="3">
    <source>
        <dbReference type="Proteomes" id="UP000791440"/>
    </source>
</evidence>
<reference evidence="2" key="1">
    <citation type="journal article" date="2016" name="Insect Biochem. Mol. Biol.">
        <title>Multifaceted biological insights from a draft genome sequence of the tobacco hornworm moth, Manduca sexta.</title>
        <authorList>
            <person name="Kanost M.R."/>
            <person name="Arrese E.L."/>
            <person name="Cao X."/>
            <person name="Chen Y.R."/>
            <person name="Chellapilla S."/>
            <person name="Goldsmith M.R."/>
            <person name="Grosse-Wilde E."/>
            <person name="Heckel D.G."/>
            <person name="Herndon N."/>
            <person name="Jiang H."/>
            <person name="Papanicolaou A."/>
            <person name="Qu J."/>
            <person name="Soulages J.L."/>
            <person name="Vogel H."/>
            <person name="Walters J."/>
            <person name="Waterhouse R.M."/>
            <person name="Ahn S.J."/>
            <person name="Almeida F.C."/>
            <person name="An C."/>
            <person name="Aqrawi P."/>
            <person name="Bretschneider A."/>
            <person name="Bryant W.B."/>
            <person name="Bucks S."/>
            <person name="Chao H."/>
            <person name="Chevignon G."/>
            <person name="Christen J.M."/>
            <person name="Clarke D.F."/>
            <person name="Dittmer N.T."/>
            <person name="Ferguson L.C.F."/>
            <person name="Garavelou S."/>
            <person name="Gordon K.H.J."/>
            <person name="Gunaratna R.T."/>
            <person name="Han Y."/>
            <person name="Hauser F."/>
            <person name="He Y."/>
            <person name="Heidel-Fischer H."/>
            <person name="Hirsh A."/>
            <person name="Hu Y."/>
            <person name="Jiang H."/>
            <person name="Kalra D."/>
            <person name="Klinner C."/>
            <person name="Konig C."/>
            <person name="Kovar C."/>
            <person name="Kroll A.R."/>
            <person name="Kuwar S.S."/>
            <person name="Lee S.L."/>
            <person name="Lehman R."/>
            <person name="Li K."/>
            <person name="Li Z."/>
            <person name="Liang H."/>
            <person name="Lovelace S."/>
            <person name="Lu Z."/>
            <person name="Mansfield J.H."/>
            <person name="McCulloch K.J."/>
            <person name="Mathew T."/>
            <person name="Morton B."/>
            <person name="Muzny D.M."/>
            <person name="Neunemann D."/>
            <person name="Ongeri F."/>
            <person name="Pauchet Y."/>
            <person name="Pu L.L."/>
            <person name="Pyrousis I."/>
            <person name="Rao X.J."/>
            <person name="Redding A."/>
            <person name="Roesel C."/>
            <person name="Sanchez-Gracia A."/>
            <person name="Schaack S."/>
            <person name="Shukla A."/>
            <person name="Tetreau G."/>
            <person name="Wang Y."/>
            <person name="Xiong G.H."/>
            <person name="Traut W."/>
            <person name="Walsh T.K."/>
            <person name="Worley K.C."/>
            <person name="Wu D."/>
            <person name="Wu W."/>
            <person name="Wu Y.Q."/>
            <person name="Zhang X."/>
            <person name="Zou Z."/>
            <person name="Zucker H."/>
            <person name="Briscoe A.D."/>
            <person name="Burmester T."/>
            <person name="Clem R.J."/>
            <person name="Feyereisen R."/>
            <person name="Grimmelikhuijzen C.J.P."/>
            <person name="Hamodrakas S.J."/>
            <person name="Hansson B.S."/>
            <person name="Huguet E."/>
            <person name="Jermiin L.S."/>
            <person name="Lan Q."/>
            <person name="Lehman H.K."/>
            <person name="Lorenzen M."/>
            <person name="Merzendorfer H."/>
            <person name="Michalopoulos I."/>
            <person name="Morton D.B."/>
            <person name="Muthukrishnan S."/>
            <person name="Oakeshott J.G."/>
            <person name="Palmer W."/>
            <person name="Park Y."/>
            <person name="Passarelli A.L."/>
            <person name="Rozas J."/>
            <person name="Schwartz L.M."/>
            <person name="Smith W."/>
            <person name="Southgate A."/>
            <person name="Vilcinskas A."/>
            <person name="Vogt R."/>
            <person name="Wang P."/>
            <person name="Werren J."/>
            <person name="Yu X.Q."/>
            <person name="Zhou J.J."/>
            <person name="Brown S.J."/>
            <person name="Scherer S.E."/>
            <person name="Richards S."/>
            <person name="Blissard G.W."/>
        </authorList>
    </citation>
    <scope>NUCLEOTIDE SEQUENCE</scope>
</reference>
<dbReference type="Proteomes" id="UP000791440">
    <property type="component" value="Unassembled WGS sequence"/>
</dbReference>
<comment type="caution">
    <text evidence="2">The sequence shown here is derived from an EMBL/GenBank/DDBJ whole genome shotgun (WGS) entry which is preliminary data.</text>
</comment>